<keyword evidence="1" id="KW-0732">Signal</keyword>
<feature type="signal peptide" evidence="1">
    <location>
        <begin position="1"/>
        <end position="26"/>
    </location>
</feature>
<evidence type="ECO:0000313" key="2">
    <source>
        <dbReference type="EMBL" id="CAD9138232.1"/>
    </source>
</evidence>
<sequence length="494" mass="53958">MDHPQPRKVLILGVLAVCALLPTVSGEECGEDDYCRILFGWRPGQCMPGIPDGGSTGAGLAAANARFHVGPEFALLPRVKTVPADKSCLLHASGSWSTPIDKDALRKAAAFFEKQPQTNCTLDDLETLSSLRWFIETNADSLQHPPDDNDGILQPQAVHAAQLQHTHCVLARMTDPFDVLAHLWAASSAAASRRGERTSRHPRIDLVGDDSHRALFFRLVSFMRRQPVSLDAAPEKAVWLRYVVTTAGDALDVHLRNTVNRTAPTYEAPSGADVLLELNLWAMADDSDARSAPDMEHAATAVFDGVKSGSLLLGVFGVAYTPDESCAIENAPFAKALLATYRRLHESIDDAMTLDDAGHVVAAGAGATIVSKAAHVPDVLRSDLVVKRNAYARYFMARHRRPIHTVYVEPDATTVPRMEHTLRRLGYLDVHQFVAPFLHEELGAVSYGRPPRTSFGCAVTRDGSVRVAGRCRGWMDLAALQLLLNYVLAENPQW</sequence>
<accession>A0A6U4VDH4</accession>
<dbReference type="EMBL" id="HBGF01039194">
    <property type="protein sequence ID" value="CAD9138232.1"/>
    <property type="molecule type" value="Transcribed_RNA"/>
</dbReference>
<reference evidence="3" key="1">
    <citation type="submission" date="2021-01" db="EMBL/GenBank/DDBJ databases">
        <authorList>
            <person name="Corre E."/>
            <person name="Pelletier E."/>
            <person name="Niang G."/>
            <person name="Scheremetjew M."/>
            <person name="Finn R."/>
            <person name="Kale V."/>
            <person name="Holt S."/>
            <person name="Cochrane G."/>
            <person name="Meng A."/>
            <person name="Brown T."/>
            <person name="Cohen L."/>
        </authorList>
    </citation>
    <scope>NUCLEOTIDE SEQUENCE</scope>
    <source>
        <strain evidence="3">CCAP 1951/1</strain>
    </source>
</reference>
<feature type="chain" id="PRO_5036393935" evidence="1">
    <location>
        <begin position="27"/>
        <end position="494"/>
    </location>
</feature>
<evidence type="ECO:0000313" key="3">
    <source>
        <dbReference type="EMBL" id="CAD9138234.1"/>
    </source>
</evidence>
<dbReference type="EMBL" id="HBGF01039195">
    <property type="protein sequence ID" value="CAD9138234.1"/>
    <property type="molecule type" value="Transcribed_RNA"/>
</dbReference>
<protein>
    <submittedName>
        <fullName evidence="3">Uncharacterized protein</fullName>
    </submittedName>
</protein>
<dbReference type="AlphaFoldDB" id="A0A6U4VDH4"/>
<organism evidence="3">
    <name type="scientific">Neobodo designis</name>
    <name type="common">Flagellated protozoan</name>
    <name type="synonym">Bodo designis</name>
    <dbReference type="NCBI Taxonomy" id="312471"/>
    <lineage>
        <taxon>Eukaryota</taxon>
        <taxon>Discoba</taxon>
        <taxon>Euglenozoa</taxon>
        <taxon>Kinetoplastea</taxon>
        <taxon>Metakinetoplastina</taxon>
        <taxon>Neobodonida</taxon>
        <taxon>Neobodo</taxon>
    </lineage>
</organism>
<name>A0A6U4VDH4_NEODS</name>
<gene>
    <name evidence="2" type="ORF">NDES1114_LOCUS26227</name>
    <name evidence="3" type="ORF">NDES1114_LOCUS26228</name>
</gene>
<evidence type="ECO:0000256" key="1">
    <source>
        <dbReference type="SAM" id="SignalP"/>
    </source>
</evidence>
<proteinExistence type="predicted"/>